<organism evidence="1 2">
    <name type="scientific">Diaporthe australafricana</name>
    <dbReference type="NCBI Taxonomy" id="127596"/>
    <lineage>
        <taxon>Eukaryota</taxon>
        <taxon>Fungi</taxon>
        <taxon>Dikarya</taxon>
        <taxon>Ascomycota</taxon>
        <taxon>Pezizomycotina</taxon>
        <taxon>Sordariomycetes</taxon>
        <taxon>Sordariomycetidae</taxon>
        <taxon>Diaporthales</taxon>
        <taxon>Diaporthaceae</taxon>
        <taxon>Diaporthe</taxon>
    </lineage>
</organism>
<evidence type="ECO:0008006" key="3">
    <source>
        <dbReference type="Google" id="ProtNLM"/>
    </source>
</evidence>
<reference evidence="1 2" key="1">
    <citation type="journal article" date="2024" name="IMA Fungus">
        <title>IMA Genome - F19 : A genome assembly and annotation guide to empower mycologists, including annotated draft genome sequences of Ceratocystis pirilliformis, Diaporthe australafricana, Fusarium ophioides, Paecilomyces lecythidis, and Sporothrix stenoceras.</title>
        <authorList>
            <person name="Aylward J."/>
            <person name="Wilson A.M."/>
            <person name="Visagie C.M."/>
            <person name="Spraker J."/>
            <person name="Barnes I."/>
            <person name="Buitendag C."/>
            <person name="Ceriani C."/>
            <person name="Del Mar Angel L."/>
            <person name="du Plessis D."/>
            <person name="Fuchs T."/>
            <person name="Gasser K."/>
            <person name="Kramer D."/>
            <person name="Li W."/>
            <person name="Munsamy K."/>
            <person name="Piso A."/>
            <person name="Price J.L."/>
            <person name="Sonnekus B."/>
            <person name="Thomas C."/>
            <person name="van der Nest A."/>
            <person name="van Dijk A."/>
            <person name="van Heerden A."/>
            <person name="van Vuuren N."/>
            <person name="Yilmaz N."/>
            <person name="Duong T.A."/>
            <person name="van der Merwe N.A."/>
            <person name="Wingfield M.J."/>
            <person name="Wingfield B.D."/>
        </authorList>
    </citation>
    <scope>NUCLEOTIDE SEQUENCE [LARGE SCALE GENOMIC DNA]</scope>
    <source>
        <strain evidence="1 2">CMW 18300</strain>
    </source>
</reference>
<sequence length="301" mass="33551">MDVAVRTPLGIHAPTRLDLAALHIALETNLSYALEEIKAAPTNMLLENQTPWCHPLLYRETMPRVIQEAISACALHASKNTINARVIMRCIETKVDDLLGSAPRAEPLDVLARTQALLLYQTIRFFDGDVLARSSADATFGELRSSINALHDHISWDAAVPPASLATSDNTDSMSLFRSSQGFWKAWIFQESARRTFLVASFFVHMWELLTGRAPAECRRDELLLRQCWTLSAHLWQAGDALDFAAAWRDRKHYVVRRGTIRSTLMDAEAGDMEAFGKMLLTASLGVDEAKARLALMGTKL</sequence>
<keyword evidence="2" id="KW-1185">Reference proteome</keyword>
<dbReference type="Proteomes" id="UP001583177">
    <property type="component" value="Unassembled WGS sequence"/>
</dbReference>
<comment type="caution">
    <text evidence="1">The sequence shown here is derived from an EMBL/GenBank/DDBJ whole genome shotgun (WGS) entry which is preliminary data.</text>
</comment>
<accession>A0ABR3VYD6</accession>
<proteinExistence type="predicted"/>
<gene>
    <name evidence="1" type="ORF">Daus18300_013619</name>
</gene>
<evidence type="ECO:0000313" key="1">
    <source>
        <dbReference type="EMBL" id="KAL1848373.1"/>
    </source>
</evidence>
<dbReference type="EMBL" id="JAWRVE010000219">
    <property type="protein sequence ID" value="KAL1848373.1"/>
    <property type="molecule type" value="Genomic_DNA"/>
</dbReference>
<evidence type="ECO:0000313" key="2">
    <source>
        <dbReference type="Proteomes" id="UP001583177"/>
    </source>
</evidence>
<protein>
    <recommendedName>
        <fullName evidence="3">Transcription factor domain-containing protein</fullName>
    </recommendedName>
</protein>
<name>A0ABR3VYD6_9PEZI</name>